<dbReference type="Gene3D" id="6.20.250.70">
    <property type="match status" value="1"/>
</dbReference>
<dbReference type="Proteomes" id="UP000828390">
    <property type="component" value="Unassembled WGS sequence"/>
</dbReference>
<evidence type="ECO:0000256" key="1">
    <source>
        <dbReference type="SAM" id="MobiDB-lite"/>
    </source>
</evidence>
<comment type="caution">
    <text evidence="2">The sequence shown here is derived from an EMBL/GenBank/DDBJ whole genome shotgun (WGS) entry which is preliminary data.</text>
</comment>
<feature type="region of interest" description="Disordered" evidence="1">
    <location>
        <begin position="117"/>
        <end position="149"/>
    </location>
</feature>
<reference evidence="2" key="1">
    <citation type="journal article" date="2019" name="bioRxiv">
        <title>The Genome of the Zebra Mussel, Dreissena polymorpha: A Resource for Invasive Species Research.</title>
        <authorList>
            <person name="McCartney M.A."/>
            <person name="Auch B."/>
            <person name="Kono T."/>
            <person name="Mallez S."/>
            <person name="Zhang Y."/>
            <person name="Obille A."/>
            <person name="Becker A."/>
            <person name="Abrahante J.E."/>
            <person name="Garbe J."/>
            <person name="Badalamenti J.P."/>
            <person name="Herman A."/>
            <person name="Mangelson H."/>
            <person name="Liachko I."/>
            <person name="Sullivan S."/>
            <person name="Sone E.D."/>
            <person name="Koren S."/>
            <person name="Silverstein K.A.T."/>
            <person name="Beckman K.B."/>
            <person name="Gohl D.M."/>
        </authorList>
    </citation>
    <scope>NUCLEOTIDE SEQUENCE</scope>
    <source>
        <strain evidence="2">Duluth1</strain>
        <tissue evidence="2">Whole animal</tissue>
    </source>
</reference>
<dbReference type="OrthoDB" id="6124682at2759"/>
<feature type="region of interest" description="Disordered" evidence="1">
    <location>
        <begin position="70"/>
        <end position="104"/>
    </location>
</feature>
<protein>
    <submittedName>
        <fullName evidence="2">Uncharacterized protein</fullName>
    </submittedName>
</protein>
<keyword evidence="3" id="KW-1185">Reference proteome</keyword>
<name>A0A9D4GFU6_DREPO</name>
<feature type="compositionally biased region" description="Basic residues" evidence="1">
    <location>
        <begin position="84"/>
        <end position="94"/>
    </location>
</feature>
<feature type="compositionally biased region" description="Basic and acidic residues" evidence="1">
    <location>
        <begin position="16"/>
        <end position="27"/>
    </location>
</feature>
<feature type="region of interest" description="Disordered" evidence="1">
    <location>
        <begin position="171"/>
        <end position="210"/>
    </location>
</feature>
<evidence type="ECO:0000313" key="3">
    <source>
        <dbReference type="Proteomes" id="UP000828390"/>
    </source>
</evidence>
<feature type="compositionally biased region" description="Low complexity" evidence="1">
    <location>
        <begin position="72"/>
        <end position="83"/>
    </location>
</feature>
<feature type="compositionally biased region" description="Basic residues" evidence="1">
    <location>
        <begin position="181"/>
        <end position="198"/>
    </location>
</feature>
<proteinExistence type="predicted"/>
<feature type="compositionally biased region" description="Polar residues" evidence="1">
    <location>
        <begin position="117"/>
        <end position="130"/>
    </location>
</feature>
<feature type="compositionally biased region" description="Basic residues" evidence="1">
    <location>
        <begin position="133"/>
        <end position="142"/>
    </location>
</feature>
<sequence length="434" mass="48547">MNKSFTLCKFSPLRTPTDKKLKGRQSDTDSNCSNVTDDIKNIAKAVSARFSSGMSTANLSSDEDLFFTQTFPTSPKKTTVPSKSPKKSKKKHKVSKDVSVDSPDSYVTALTSDTQESYVSALSDQPISDTSGKKKKSRKKDKPHCEDITHSSILLDSDCKQLEQMGSLSTGAEMIGELTSPKRKKSSKKSKKLKRSHHMSSIDDDVTPMQSPTKKVRFMEQGYENLNEVLKSGGKTTPSEVESSEIVQHENLEKSADVDISLIGNRAKYEFKTPDHYKLMDLKHCFTKSELQGKKLFLIQAPKQFDFTTLDNQKISLSSTSIITNNMVEGKQFEVTPREYDTKKGSGIYSMVVDKNSLTVGESIQGHLQITDWYPGIPPVVLDKTLPRKHRVEGINNVVNTDDVVGSKNVDTEEVSSKKQKKKKKKEKKKDRKK</sequence>
<feature type="compositionally biased region" description="Basic residues" evidence="1">
    <location>
        <begin position="418"/>
        <end position="434"/>
    </location>
</feature>
<feature type="region of interest" description="Disordered" evidence="1">
    <location>
        <begin position="402"/>
        <end position="434"/>
    </location>
</feature>
<organism evidence="2 3">
    <name type="scientific">Dreissena polymorpha</name>
    <name type="common">Zebra mussel</name>
    <name type="synonym">Mytilus polymorpha</name>
    <dbReference type="NCBI Taxonomy" id="45954"/>
    <lineage>
        <taxon>Eukaryota</taxon>
        <taxon>Metazoa</taxon>
        <taxon>Spiralia</taxon>
        <taxon>Lophotrochozoa</taxon>
        <taxon>Mollusca</taxon>
        <taxon>Bivalvia</taxon>
        <taxon>Autobranchia</taxon>
        <taxon>Heteroconchia</taxon>
        <taxon>Euheterodonta</taxon>
        <taxon>Imparidentia</taxon>
        <taxon>Neoheterodontei</taxon>
        <taxon>Myida</taxon>
        <taxon>Dreissenoidea</taxon>
        <taxon>Dreissenidae</taxon>
        <taxon>Dreissena</taxon>
    </lineage>
</organism>
<reference evidence="2" key="2">
    <citation type="submission" date="2020-11" db="EMBL/GenBank/DDBJ databases">
        <authorList>
            <person name="McCartney M.A."/>
            <person name="Auch B."/>
            <person name="Kono T."/>
            <person name="Mallez S."/>
            <person name="Becker A."/>
            <person name="Gohl D.M."/>
            <person name="Silverstein K.A.T."/>
            <person name="Koren S."/>
            <person name="Bechman K.B."/>
            <person name="Herman A."/>
            <person name="Abrahante J.E."/>
            <person name="Garbe J."/>
        </authorList>
    </citation>
    <scope>NUCLEOTIDE SEQUENCE</scope>
    <source>
        <strain evidence="2">Duluth1</strain>
        <tissue evidence="2">Whole animal</tissue>
    </source>
</reference>
<gene>
    <name evidence="2" type="ORF">DPMN_117871</name>
</gene>
<dbReference type="AlphaFoldDB" id="A0A9D4GFU6"/>
<feature type="region of interest" description="Disordered" evidence="1">
    <location>
        <begin position="1"/>
        <end position="35"/>
    </location>
</feature>
<accession>A0A9D4GFU6</accession>
<evidence type="ECO:0000313" key="2">
    <source>
        <dbReference type="EMBL" id="KAH3816355.1"/>
    </source>
</evidence>
<dbReference type="EMBL" id="JAIWYP010000005">
    <property type="protein sequence ID" value="KAH3816355.1"/>
    <property type="molecule type" value="Genomic_DNA"/>
</dbReference>